<protein>
    <submittedName>
        <fullName evidence="1">Uncharacterized protein</fullName>
    </submittedName>
</protein>
<evidence type="ECO:0000313" key="1">
    <source>
        <dbReference type="EMBL" id="JAD58013.1"/>
    </source>
</evidence>
<dbReference type="AlphaFoldDB" id="A0A0A9B787"/>
<reference evidence="1" key="2">
    <citation type="journal article" date="2015" name="Data Brief">
        <title>Shoot transcriptome of the giant reed, Arundo donax.</title>
        <authorList>
            <person name="Barrero R.A."/>
            <person name="Guerrero F.D."/>
            <person name="Moolhuijzen P."/>
            <person name="Goolsby J.A."/>
            <person name="Tidwell J."/>
            <person name="Bellgard S.E."/>
            <person name="Bellgard M.I."/>
        </authorList>
    </citation>
    <scope>NUCLEOTIDE SEQUENCE</scope>
    <source>
        <tissue evidence="1">Shoot tissue taken approximately 20 cm above the soil surface</tissue>
    </source>
</reference>
<accession>A0A0A9B787</accession>
<name>A0A0A9B787_ARUDO</name>
<proteinExistence type="predicted"/>
<sequence>MKIGTSVSKCHHTALSVDPQLMFIY</sequence>
<dbReference type="EMBL" id="GBRH01239882">
    <property type="protein sequence ID" value="JAD58013.1"/>
    <property type="molecule type" value="Transcribed_RNA"/>
</dbReference>
<reference evidence="1" key="1">
    <citation type="submission" date="2014-09" db="EMBL/GenBank/DDBJ databases">
        <authorList>
            <person name="Magalhaes I.L.F."/>
            <person name="Oliveira U."/>
            <person name="Santos F.R."/>
            <person name="Vidigal T.H.D.A."/>
            <person name="Brescovit A.D."/>
            <person name="Santos A.J."/>
        </authorList>
    </citation>
    <scope>NUCLEOTIDE SEQUENCE</scope>
    <source>
        <tissue evidence="1">Shoot tissue taken approximately 20 cm above the soil surface</tissue>
    </source>
</reference>
<organism evidence="1">
    <name type="scientific">Arundo donax</name>
    <name type="common">Giant reed</name>
    <name type="synonym">Donax arundinaceus</name>
    <dbReference type="NCBI Taxonomy" id="35708"/>
    <lineage>
        <taxon>Eukaryota</taxon>
        <taxon>Viridiplantae</taxon>
        <taxon>Streptophyta</taxon>
        <taxon>Embryophyta</taxon>
        <taxon>Tracheophyta</taxon>
        <taxon>Spermatophyta</taxon>
        <taxon>Magnoliopsida</taxon>
        <taxon>Liliopsida</taxon>
        <taxon>Poales</taxon>
        <taxon>Poaceae</taxon>
        <taxon>PACMAD clade</taxon>
        <taxon>Arundinoideae</taxon>
        <taxon>Arundineae</taxon>
        <taxon>Arundo</taxon>
    </lineage>
</organism>